<sequence length="119" mass="12926">MHTEICRKGTGYLAPWNEYHLCTLTTLRPDGRPHVIPVGVTLDADAGIARITTRKSSRKEGAAEVCTDDTTVDDAVTRYGKRYGRTPDPERAVIEITIDRAKSHFDASKPGDKAASAAA</sequence>
<dbReference type="Gene3D" id="2.30.110.10">
    <property type="entry name" value="Electron Transport, Fmn-binding Protein, Chain A"/>
    <property type="match status" value="2"/>
</dbReference>
<name>A0ABU7FQR6_9ACTN</name>
<dbReference type="SUPFAM" id="SSF50475">
    <property type="entry name" value="FMN-binding split barrel"/>
    <property type="match status" value="1"/>
</dbReference>
<gene>
    <name evidence="2" type="ORF">VXC91_31795</name>
</gene>
<comment type="caution">
    <text evidence="2">The sequence shown here is derived from an EMBL/GenBank/DDBJ whole genome shotgun (WGS) entry which is preliminary data.</text>
</comment>
<evidence type="ECO:0000313" key="2">
    <source>
        <dbReference type="EMBL" id="MED7826409.1"/>
    </source>
</evidence>
<dbReference type="InterPro" id="IPR012349">
    <property type="entry name" value="Split_barrel_FMN-bd"/>
</dbReference>
<reference evidence="2" key="1">
    <citation type="submission" date="2024-01" db="EMBL/GenBank/DDBJ databases">
        <title>First draft genome sequence data of TA4-1, the type strain of Gram-positive actinobacterium Streptomyces chiangmaiensis.</title>
        <authorList>
            <person name="Yasawong M."/>
            <person name="Nantapong N."/>
        </authorList>
    </citation>
    <scope>NUCLEOTIDE SEQUENCE</scope>
    <source>
        <strain evidence="2">TA4-1</strain>
    </source>
</reference>
<dbReference type="PANTHER" id="PTHR35176">
    <property type="entry name" value="HEME OXYGENASE HI_0854-RELATED"/>
    <property type="match status" value="1"/>
</dbReference>
<keyword evidence="3" id="KW-1185">Reference proteome</keyword>
<dbReference type="InterPro" id="IPR052019">
    <property type="entry name" value="F420H2_bilvrd_red/Heme_oxyg"/>
</dbReference>
<dbReference type="RefSeq" id="WP_329510807.1">
    <property type="nucleotide sequence ID" value="NZ_BAAAYZ010000067.1"/>
</dbReference>
<protein>
    <submittedName>
        <fullName evidence="2">Pyridoxamine 5'-phosphate oxidase family protein</fullName>
    </submittedName>
</protein>
<evidence type="ECO:0000256" key="1">
    <source>
        <dbReference type="ARBA" id="ARBA00023002"/>
    </source>
</evidence>
<keyword evidence="1" id="KW-0560">Oxidoreductase</keyword>
<accession>A0ABU7FQR6</accession>
<dbReference type="EMBL" id="JAYWVC010000155">
    <property type="protein sequence ID" value="MED7826409.1"/>
    <property type="molecule type" value="Genomic_DNA"/>
</dbReference>
<dbReference type="Proteomes" id="UP001333996">
    <property type="component" value="Unassembled WGS sequence"/>
</dbReference>
<proteinExistence type="predicted"/>
<dbReference type="PANTHER" id="PTHR35176:SF1">
    <property type="entry name" value="F420H(2)-DEPENDENT BILIVERDIN REDUCTASE"/>
    <property type="match status" value="1"/>
</dbReference>
<evidence type="ECO:0000313" key="3">
    <source>
        <dbReference type="Proteomes" id="UP001333996"/>
    </source>
</evidence>
<organism evidence="2 3">
    <name type="scientific">Streptomyces chiangmaiensis</name>
    <dbReference type="NCBI Taxonomy" id="766497"/>
    <lineage>
        <taxon>Bacteria</taxon>
        <taxon>Bacillati</taxon>
        <taxon>Actinomycetota</taxon>
        <taxon>Actinomycetes</taxon>
        <taxon>Kitasatosporales</taxon>
        <taxon>Streptomycetaceae</taxon>
        <taxon>Streptomyces</taxon>
    </lineage>
</organism>